<keyword evidence="1 6" id="KW-0004">4Fe-4S</keyword>
<evidence type="ECO:0000259" key="7">
    <source>
        <dbReference type="PROSITE" id="PS51379"/>
    </source>
</evidence>
<protein>
    <recommendedName>
        <fullName evidence="6">Glycolate oxidase iron-sulfur subunit</fullName>
        <ecNumber evidence="6">1.1.99.14</ecNumber>
    </recommendedName>
</protein>
<reference evidence="8 9" key="1">
    <citation type="submission" date="2019-12" db="EMBL/GenBank/DDBJ databases">
        <title>Complete genome sequence of Algicella marina strain 9Alg 56(T) isolated from the red alga Tichocarpus crinitus.</title>
        <authorList>
            <person name="Kim S.-G."/>
            <person name="Nedashkovskaya O.I."/>
        </authorList>
    </citation>
    <scope>NUCLEOTIDE SEQUENCE [LARGE SCALE GENOMIC DNA]</scope>
    <source>
        <strain evidence="8 9">9Alg 56</strain>
    </source>
</reference>
<gene>
    <name evidence="8" type="primary">glcF</name>
    <name evidence="8" type="ORF">GO499_13610</name>
</gene>
<comment type="function">
    <text evidence="6">Component of a complex that catalyzes the oxidation of glycolate to glyoxylate.</text>
</comment>
<dbReference type="AlphaFoldDB" id="A0A6P1T335"/>
<keyword evidence="5 6" id="KW-0411">Iron-sulfur</keyword>
<dbReference type="Pfam" id="PF13183">
    <property type="entry name" value="Fer4_8"/>
    <property type="match status" value="1"/>
</dbReference>
<evidence type="ECO:0000256" key="1">
    <source>
        <dbReference type="ARBA" id="ARBA00022485"/>
    </source>
</evidence>
<dbReference type="InterPro" id="IPR009051">
    <property type="entry name" value="Helical_ferredxn"/>
</dbReference>
<feature type="domain" description="4Fe-4S ferredoxin-type" evidence="7">
    <location>
        <begin position="67"/>
        <end position="96"/>
    </location>
</feature>
<dbReference type="FunFam" id="1.10.1060.10:FF:000012">
    <property type="entry name" value="Glycolate oxidase iron-sulfur subunit"/>
    <property type="match status" value="1"/>
</dbReference>
<sequence>MQTNFSPEQLRDASTSRSNEVLRTCVHCGFCTATCPTYQVLGDELDSPRGRIYLIKDMLESGRPADEKTVKHIDRCLSCLSCMTTCPSGVHYMHLVDHAREYIEETYRRPFMDRALRWVLARILPYPGRFRLALLGAKIGRPFARLMPDARLRAMLAMAPKRIPPPSLMEEPQVHAAQGERRMRVALMVGCAQRALNTDINEATIRLLVRHGCEVVIARGAGCCGALTHHMGKTDESHASAAQNIRAWAEEMAGDGLDAIVINTSGCGTTIKDYGHMFRNSDLAQSAAAVSAIARDISEVMVDLGLKDAAAPEPLKVAYHAACSLQHGQKITSHPKALLRAAGFTVLEPKDAHLCCGSAGTYNLMQPEISGQLKARKVATLEALVPDVISAGNIGCMMQIGGCTGVPVVHTAELLDWATGGPRPEALRDRD</sequence>
<keyword evidence="6" id="KW-0813">Transport</keyword>
<feature type="domain" description="4Fe-4S ferredoxin-type" evidence="7">
    <location>
        <begin position="14"/>
        <end position="46"/>
    </location>
</feature>
<evidence type="ECO:0000313" key="9">
    <source>
        <dbReference type="Proteomes" id="UP000464495"/>
    </source>
</evidence>
<evidence type="ECO:0000256" key="2">
    <source>
        <dbReference type="ARBA" id="ARBA00022723"/>
    </source>
</evidence>
<dbReference type="SUPFAM" id="SSF54862">
    <property type="entry name" value="4Fe-4S ferredoxins"/>
    <property type="match status" value="1"/>
</dbReference>
<dbReference type="PANTHER" id="PTHR32479:SF17">
    <property type="entry name" value="GLYCOLATE OXIDASE IRON-SULFUR SUBUNIT"/>
    <property type="match status" value="1"/>
</dbReference>
<evidence type="ECO:0000256" key="6">
    <source>
        <dbReference type="PIRNR" id="PIRNR000139"/>
    </source>
</evidence>
<name>A0A6P1T335_9RHOB</name>
<dbReference type="PANTHER" id="PTHR32479">
    <property type="entry name" value="GLYCOLATE OXIDASE IRON-SULFUR SUBUNIT"/>
    <property type="match status" value="1"/>
</dbReference>
<dbReference type="KEGG" id="amaq:GO499_13610"/>
<keyword evidence="8" id="KW-0560">Oxidoreductase</keyword>
<dbReference type="GO" id="GO:0051539">
    <property type="term" value="F:4 iron, 4 sulfur cluster binding"/>
    <property type="evidence" value="ECO:0007669"/>
    <property type="project" value="UniProtKB-UniRule"/>
</dbReference>
<keyword evidence="4 6" id="KW-0408">Iron</keyword>
<dbReference type="PIRSF" id="PIRSF000139">
    <property type="entry name" value="Glc_ox_4Fe-4S"/>
    <property type="match status" value="1"/>
</dbReference>
<comment type="catalytic activity">
    <reaction evidence="6">
        <text>glycolate + A = glyoxylate + AH2</text>
        <dbReference type="Rhea" id="RHEA:21264"/>
        <dbReference type="ChEBI" id="CHEBI:13193"/>
        <dbReference type="ChEBI" id="CHEBI:17499"/>
        <dbReference type="ChEBI" id="CHEBI:29805"/>
        <dbReference type="ChEBI" id="CHEBI:36655"/>
        <dbReference type="EC" id="1.1.99.14"/>
    </reaction>
</comment>
<evidence type="ECO:0000313" key="8">
    <source>
        <dbReference type="EMBL" id="QHQ36130.1"/>
    </source>
</evidence>
<keyword evidence="6" id="KW-0249">Electron transport</keyword>
<dbReference type="EMBL" id="CP046620">
    <property type="protein sequence ID" value="QHQ36130.1"/>
    <property type="molecule type" value="Genomic_DNA"/>
</dbReference>
<dbReference type="InterPro" id="IPR017900">
    <property type="entry name" value="4Fe4S_Fe_S_CS"/>
</dbReference>
<evidence type="ECO:0000256" key="4">
    <source>
        <dbReference type="ARBA" id="ARBA00023004"/>
    </source>
</evidence>
<keyword evidence="2 6" id="KW-0479">Metal-binding</keyword>
<dbReference type="Proteomes" id="UP000464495">
    <property type="component" value="Chromosome"/>
</dbReference>
<dbReference type="GO" id="GO:0019154">
    <property type="term" value="F:glycolate dehydrogenase activity"/>
    <property type="evidence" value="ECO:0007669"/>
    <property type="project" value="UniProtKB-EC"/>
</dbReference>
<dbReference type="Gene3D" id="1.10.1060.10">
    <property type="entry name" value="Alpha-helical ferredoxin"/>
    <property type="match status" value="1"/>
</dbReference>
<dbReference type="PROSITE" id="PS00198">
    <property type="entry name" value="4FE4S_FER_1"/>
    <property type="match status" value="1"/>
</dbReference>
<organism evidence="8 9">
    <name type="scientific">Algicella marina</name>
    <dbReference type="NCBI Taxonomy" id="2683284"/>
    <lineage>
        <taxon>Bacteria</taxon>
        <taxon>Pseudomonadati</taxon>
        <taxon>Pseudomonadota</taxon>
        <taxon>Alphaproteobacteria</taxon>
        <taxon>Rhodobacterales</taxon>
        <taxon>Paracoccaceae</taxon>
        <taxon>Algicella</taxon>
    </lineage>
</organism>
<dbReference type="NCBIfam" id="NF008434">
    <property type="entry name" value="PRK11274.1"/>
    <property type="match status" value="1"/>
</dbReference>
<comment type="cofactor">
    <cofactor evidence="6">
        <name>[4Fe-4S] cluster</name>
        <dbReference type="ChEBI" id="CHEBI:49883"/>
    </cofactor>
    <text evidence="6">Binds 2 [4Fe-4S] clusters.</text>
</comment>
<dbReference type="PROSITE" id="PS51379">
    <property type="entry name" value="4FE4S_FER_2"/>
    <property type="match status" value="2"/>
</dbReference>
<dbReference type="InterPro" id="IPR017896">
    <property type="entry name" value="4Fe4S_Fe-S-bd"/>
</dbReference>
<dbReference type="Pfam" id="PF02754">
    <property type="entry name" value="CCG"/>
    <property type="match status" value="2"/>
</dbReference>
<dbReference type="EC" id="1.1.99.14" evidence="6"/>
<keyword evidence="3" id="KW-0677">Repeat</keyword>
<proteinExistence type="predicted"/>
<keyword evidence="9" id="KW-1185">Reference proteome</keyword>
<accession>A0A6P1T335</accession>
<dbReference type="InterPro" id="IPR012257">
    <property type="entry name" value="Glc_ox_4Fe-4S"/>
</dbReference>
<comment type="catalytic activity">
    <reaction evidence="6">
        <text>(R)-lactate + A = pyruvate + AH2</text>
        <dbReference type="Rhea" id="RHEA:15089"/>
        <dbReference type="ChEBI" id="CHEBI:13193"/>
        <dbReference type="ChEBI" id="CHEBI:15361"/>
        <dbReference type="ChEBI" id="CHEBI:16004"/>
        <dbReference type="ChEBI" id="CHEBI:17499"/>
    </reaction>
</comment>
<dbReference type="RefSeq" id="WP_161862681.1">
    <property type="nucleotide sequence ID" value="NZ_CP046620.1"/>
</dbReference>
<dbReference type="GO" id="GO:0046872">
    <property type="term" value="F:metal ion binding"/>
    <property type="evidence" value="ECO:0007669"/>
    <property type="project" value="UniProtKB-UniRule"/>
</dbReference>
<dbReference type="InterPro" id="IPR004017">
    <property type="entry name" value="Cys_rich_dom"/>
</dbReference>
<evidence type="ECO:0000256" key="5">
    <source>
        <dbReference type="ARBA" id="ARBA00023014"/>
    </source>
</evidence>
<evidence type="ECO:0000256" key="3">
    <source>
        <dbReference type="ARBA" id="ARBA00022737"/>
    </source>
</evidence>